<proteinExistence type="predicted"/>
<evidence type="ECO:0000256" key="1">
    <source>
        <dbReference type="SAM" id="MobiDB-lite"/>
    </source>
</evidence>
<reference evidence="2 3" key="1">
    <citation type="submission" date="2022-01" db="EMBL/GenBank/DDBJ databases">
        <authorList>
            <person name="Xiong W."/>
            <person name="Schranz E."/>
        </authorList>
    </citation>
    <scope>NUCLEOTIDE SEQUENCE [LARGE SCALE GENOMIC DNA]</scope>
</reference>
<protein>
    <submittedName>
        <fullName evidence="2">Uncharacterized protein</fullName>
    </submittedName>
</protein>
<name>A0AAU9PRL1_9ASTR</name>
<comment type="caution">
    <text evidence="2">The sequence shown here is derived from an EMBL/GenBank/DDBJ whole genome shotgun (WGS) entry which is preliminary data.</text>
</comment>
<feature type="compositionally biased region" description="Polar residues" evidence="1">
    <location>
        <begin position="82"/>
        <end position="107"/>
    </location>
</feature>
<dbReference type="Proteomes" id="UP001157418">
    <property type="component" value="Unassembled WGS sequence"/>
</dbReference>
<evidence type="ECO:0000313" key="2">
    <source>
        <dbReference type="EMBL" id="CAH1452866.1"/>
    </source>
</evidence>
<gene>
    <name evidence="2" type="ORF">LVIROSA_LOCUS38152</name>
</gene>
<accession>A0AAU9PRL1</accession>
<feature type="region of interest" description="Disordered" evidence="1">
    <location>
        <begin position="1"/>
        <end position="107"/>
    </location>
</feature>
<dbReference type="EMBL" id="CAKMRJ010005745">
    <property type="protein sequence ID" value="CAH1452866.1"/>
    <property type="molecule type" value="Genomic_DNA"/>
</dbReference>
<keyword evidence="3" id="KW-1185">Reference proteome</keyword>
<dbReference type="AlphaFoldDB" id="A0AAU9PRL1"/>
<sequence length="107" mass="11833">MVIRTIPTPVSPTSKKRHVEDVAKHISKKQKRPKKQRKLVLHEDSSDDEVVPDTPPTTTILGHSSRVRDSPVKSTFEETGNLDGNVTTSKVDTTINPGEQPKISTPK</sequence>
<evidence type="ECO:0000313" key="3">
    <source>
        <dbReference type="Proteomes" id="UP001157418"/>
    </source>
</evidence>
<feature type="compositionally biased region" description="Basic residues" evidence="1">
    <location>
        <begin position="25"/>
        <end position="39"/>
    </location>
</feature>
<organism evidence="2 3">
    <name type="scientific">Lactuca virosa</name>
    <dbReference type="NCBI Taxonomy" id="75947"/>
    <lineage>
        <taxon>Eukaryota</taxon>
        <taxon>Viridiplantae</taxon>
        <taxon>Streptophyta</taxon>
        <taxon>Embryophyta</taxon>
        <taxon>Tracheophyta</taxon>
        <taxon>Spermatophyta</taxon>
        <taxon>Magnoliopsida</taxon>
        <taxon>eudicotyledons</taxon>
        <taxon>Gunneridae</taxon>
        <taxon>Pentapetalae</taxon>
        <taxon>asterids</taxon>
        <taxon>campanulids</taxon>
        <taxon>Asterales</taxon>
        <taxon>Asteraceae</taxon>
        <taxon>Cichorioideae</taxon>
        <taxon>Cichorieae</taxon>
        <taxon>Lactucinae</taxon>
        <taxon>Lactuca</taxon>
    </lineage>
</organism>